<dbReference type="Pfam" id="PF13930">
    <property type="entry name" value="Endonuclea_NS_2"/>
    <property type="match status" value="1"/>
</dbReference>
<dbReference type="InterPro" id="IPR044927">
    <property type="entry name" value="Endonuclea_NS_2"/>
</dbReference>
<dbReference type="InterPro" id="IPR044929">
    <property type="entry name" value="DNA/RNA_non-sp_Endonuclease_sf"/>
</dbReference>
<name>A0A0U1P3G9_9BACI</name>
<organism evidence="4 5">
    <name type="scientific">Neobacillus massiliamazoniensis</name>
    <dbReference type="NCBI Taxonomy" id="1499688"/>
    <lineage>
        <taxon>Bacteria</taxon>
        <taxon>Bacillati</taxon>
        <taxon>Bacillota</taxon>
        <taxon>Bacilli</taxon>
        <taxon>Bacillales</taxon>
        <taxon>Bacillaceae</taxon>
        <taxon>Neobacillus</taxon>
    </lineage>
</organism>
<dbReference type="AlphaFoldDB" id="A0A0U1P3G9"/>
<proteinExistence type="predicted"/>
<dbReference type="Proteomes" id="UP000199087">
    <property type="component" value="Unassembled WGS sequence"/>
</dbReference>
<feature type="region of interest" description="Disordered" evidence="1">
    <location>
        <begin position="26"/>
        <end position="66"/>
    </location>
</feature>
<feature type="compositionally biased region" description="Polar residues" evidence="1">
    <location>
        <begin position="47"/>
        <end position="66"/>
    </location>
</feature>
<feature type="chain" id="PRO_5006712483" evidence="2">
    <location>
        <begin position="26"/>
        <end position="267"/>
    </location>
</feature>
<dbReference type="PROSITE" id="PS51257">
    <property type="entry name" value="PROKAR_LIPOPROTEIN"/>
    <property type="match status" value="1"/>
</dbReference>
<evidence type="ECO:0000313" key="4">
    <source>
        <dbReference type="EMBL" id="CRK84652.1"/>
    </source>
</evidence>
<feature type="signal peptide" evidence="2">
    <location>
        <begin position="1"/>
        <end position="25"/>
    </location>
</feature>
<gene>
    <name evidence="4" type="primary">endA</name>
    <name evidence="4" type="ORF">BN000_04697</name>
</gene>
<feature type="domain" description="Type VII secretion system protein EssD-like" evidence="3">
    <location>
        <begin position="104"/>
        <end position="236"/>
    </location>
</feature>
<protein>
    <submittedName>
        <fullName evidence="4">DNA-entry nuclease</fullName>
    </submittedName>
</protein>
<evidence type="ECO:0000259" key="3">
    <source>
        <dbReference type="Pfam" id="PF13930"/>
    </source>
</evidence>
<feature type="compositionally biased region" description="Low complexity" evidence="1">
    <location>
        <begin position="29"/>
        <end position="40"/>
    </location>
</feature>
<dbReference type="OrthoDB" id="4376109at2"/>
<keyword evidence="5" id="KW-1185">Reference proteome</keyword>
<dbReference type="STRING" id="1499688.BN000_04697"/>
<evidence type="ECO:0000313" key="5">
    <source>
        <dbReference type="Proteomes" id="UP000199087"/>
    </source>
</evidence>
<accession>A0A0U1P3G9</accession>
<evidence type="ECO:0000256" key="2">
    <source>
        <dbReference type="SAM" id="SignalP"/>
    </source>
</evidence>
<keyword evidence="2" id="KW-0732">Signal</keyword>
<sequence length="267" mass="30062" precursor="true">MNKTMKQFSILVVLILSVLAGCSNANMESKNNTSSNSISNEKAVVTTKENPNTKAATETTAAPNQQINTVNDQELANLTYDGKNQAVTINNNHTTFSKEDLSLSKGNWQTFSNLDQYNRVGVANAMLSKSMMPTAKRERLNVNPTGWKNKQITVNGHREWLYNRCHLIGYQFTGENNNLKNLMTGTRSFNDPGMLYYEDKVATYLKTTGNHVRYQVEPIFKGNELVVRGVHMQAKSIEDNQLEFNVYIFNVEQGVIINYTDGTSKLQ</sequence>
<dbReference type="RefSeq" id="WP_090638795.1">
    <property type="nucleotide sequence ID" value="NZ_CVRB01000005.1"/>
</dbReference>
<dbReference type="EMBL" id="CVRB01000005">
    <property type="protein sequence ID" value="CRK84652.1"/>
    <property type="molecule type" value="Genomic_DNA"/>
</dbReference>
<dbReference type="Gene3D" id="3.40.570.10">
    <property type="entry name" value="Extracellular Endonuclease, subunit A"/>
    <property type="match status" value="1"/>
</dbReference>
<reference evidence="5" key="1">
    <citation type="submission" date="2015-05" db="EMBL/GenBank/DDBJ databases">
        <authorList>
            <person name="Urmite Genomes"/>
        </authorList>
    </citation>
    <scope>NUCLEOTIDE SEQUENCE [LARGE SCALE GENOMIC DNA]</scope>
    <source>
        <strain evidence="5">LF1</strain>
    </source>
</reference>
<evidence type="ECO:0000256" key="1">
    <source>
        <dbReference type="SAM" id="MobiDB-lite"/>
    </source>
</evidence>